<dbReference type="Pfam" id="PF12951">
    <property type="entry name" value="PATR"/>
    <property type="match status" value="1"/>
</dbReference>
<dbReference type="EMBL" id="JUEU01000076">
    <property type="protein sequence ID" value="KOP60146.1"/>
    <property type="molecule type" value="Genomic_DNA"/>
</dbReference>
<accession>A0ABR5JRS0</accession>
<reference evidence="2 3" key="1">
    <citation type="submission" date="2015-09" db="EMBL/GenBank/DDBJ databases">
        <title>Genome analysis of Pseudomonas syringae pv. porri LMG.</title>
        <authorList>
            <person name="Rombouts S."/>
        </authorList>
    </citation>
    <scope>NUCLEOTIDE SEQUENCE [LARGE SCALE GENOMIC DNA]</scope>
    <source>
        <strain evidence="2 3">LMG 28496</strain>
    </source>
</reference>
<name>A0ABR5JRS0_9PSED</name>
<dbReference type="SUPFAM" id="SSF51126">
    <property type="entry name" value="Pectin lyase-like"/>
    <property type="match status" value="1"/>
</dbReference>
<keyword evidence="3" id="KW-1185">Reference proteome</keyword>
<gene>
    <name evidence="2" type="ORF">OX90_07585</name>
</gene>
<dbReference type="InterPro" id="IPR011050">
    <property type="entry name" value="Pectin_lyase_fold/virulence"/>
</dbReference>
<evidence type="ECO:0000313" key="2">
    <source>
        <dbReference type="EMBL" id="KOP60146.1"/>
    </source>
</evidence>
<evidence type="ECO:0008006" key="4">
    <source>
        <dbReference type="Google" id="ProtNLM"/>
    </source>
</evidence>
<keyword evidence="1" id="KW-0732">Signal</keyword>
<organism evidence="2 3">
    <name type="scientific">Pseudomonas coronafaciens pv. porri</name>
    <dbReference type="NCBI Taxonomy" id="83964"/>
    <lineage>
        <taxon>Bacteria</taxon>
        <taxon>Pseudomonadati</taxon>
        <taxon>Pseudomonadota</taxon>
        <taxon>Gammaproteobacteria</taxon>
        <taxon>Pseudomonadales</taxon>
        <taxon>Pseudomonadaceae</taxon>
        <taxon>Pseudomonas</taxon>
        <taxon>Pseudomonas coronafaciens</taxon>
    </lineage>
</organism>
<dbReference type="NCBIfam" id="TIGR02601">
    <property type="entry name" value="autotrns_rpt"/>
    <property type="match status" value="1"/>
</dbReference>
<comment type="caution">
    <text evidence="2">The sequence shown here is derived from an EMBL/GenBank/DDBJ whole genome shotgun (WGS) entry which is preliminary data.</text>
</comment>
<protein>
    <recommendedName>
        <fullName evidence="4">Autotransporter</fullName>
    </recommendedName>
</protein>
<proteinExistence type="predicted"/>
<evidence type="ECO:0000313" key="3">
    <source>
        <dbReference type="Proteomes" id="UP000037201"/>
    </source>
</evidence>
<evidence type="ECO:0000256" key="1">
    <source>
        <dbReference type="ARBA" id="ARBA00022729"/>
    </source>
</evidence>
<sequence>MQPAWAVTQTVTNLADSADSISELVVTGADSITLKGTNTYTGSTTVNGGNLIIPQGGSAKNTATVVDNGHITVDGA</sequence>
<feature type="non-terminal residue" evidence="2">
    <location>
        <position position="76"/>
    </location>
</feature>
<dbReference type="InterPro" id="IPR013425">
    <property type="entry name" value="Autotrns_rpt"/>
</dbReference>
<dbReference type="Proteomes" id="UP000037201">
    <property type="component" value="Unassembled WGS sequence"/>
</dbReference>